<proteinExistence type="predicted"/>
<dbReference type="OrthoDB" id="5590473at2759"/>
<sequence length="599" mass="65182">MSSAVSDTTASPAPFSPFSTYSTATSGATSDDAPDLGAFTTVFRALTNFNPRTGPLDLSDSEGATPRSTWILSPSDYESEAAGGSTVWNHGPIASYLTSSSPETPPDSVSPTDTESAYELPAARVAERGDFDLHTIDDDILEQPSLGLAGALDFLAAERAKFAAQRDAAGMRGNSSATSDGTWRHVIQPRRKRRRKRNRSVQDSSVVRRPLTGEATTVATGDETLEGAAALYDDADDSSSESDEADPPNYYESTPATPPPGVRDKRNLRPLATDGHPKIHHTKSTPSLRLPMTMPIDARVLQLRNLAHKLRMLFPKDAAALSAILSNDQPDASDFVDPRGPVPRMKDTLIHVFIDHSNILIGFLSFLRRHMHRLHRKPKHMSHAALALVLERGRPVTRRVLATSSPLYQPVDTAEQLGYEVHVLQRVPDEGDGADRQHGSSSSGGEQPRSHRLSAQLTPQGKTFKPRAHSRGHVQQSSIGGGTSNESDSNSGGGGLTRRRYREQGVDELLQLKLHQALANADNVPADATIILATGDGNVGQFNEEGFLGCVRLALKKGWRVELYAWEGGLSKTWKREFGGNKRFEIHMLDRFAMDLLEL</sequence>
<dbReference type="CDD" id="cd18724">
    <property type="entry name" value="PIN_LabA-like"/>
    <property type="match status" value="1"/>
</dbReference>
<dbReference type="AlphaFoldDB" id="A0A2R6NKF4"/>
<name>A0A2R6NKF4_9APHY</name>
<feature type="region of interest" description="Disordered" evidence="1">
    <location>
        <begin position="429"/>
        <end position="498"/>
    </location>
</feature>
<evidence type="ECO:0008006" key="4">
    <source>
        <dbReference type="Google" id="ProtNLM"/>
    </source>
</evidence>
<evidence type="ECO:0000256" key="1">
    <source>
        <dbReference type="SAM" id="MobiDB-lite"/>
    </source>
</evidence>
<feature type="compositionally biased region" description="Basic residues" evidence="1">
    <location>
        <begin position="187"/>
        <end position="199"/>
    </location>
</feature>
<reference evidence="2 3" key="1">
    <citation type="submission" date="2018-02" db="EMBL/GenBank/DDBJ databases">
        <title>Genome sequence of the basidiomycete white-rot fungus Phlebia centrifuga.</title>
        <authorList>
            <person name="Granchi Z."/>
            <person name="Peng M."/>
            <person name="de Vries R.P."/>
            <person name="Hilden K."/>
            <person name="Makela M.R."/>
            <person name="Grigoriev I."/>
            <person name="Riley R."/>
        </authorList>
    </citation>
    <scope>NUCLEOTIDE SEQUENCE [LARGE SCALE GENOMIC DNA]</scope>
    <source>
        <strain evidence="2 3">FBCC195</strain>
    </source>
</reference>
<gene>
    <name evidence="2" type="ORF">PHLCEN_2v11272</name>
</gene>
<dbReference type="EMBL" id="MLYV02001127">
    <property type="protein sequence ID" value="PSR72859.1"/>
    <property type="molecule type" value="Genomic_DNA"/>
</dbReference>
<dbReference type="STRING" id="98765.A0A2R6NKF4"/>
<feature type="compositionally biased region" description="Acidic residues" evidence="1">
    <location>
        <begin position="233"/>
        <end position="246"/>
    </location>
</feature>
<organism evidence="2 3">
    <name type="scientific">Hermanssonia centrifuga</name>
    <dbReference type="NCBI Taxonomy" id="98765"/>
    <lineage>
        <taxon>Eukaryota</taxon>
        <taxon>Fungi</taxon>
        <taxon>Dikarya</taxon>
        <taxon>Basidiomycota</taxon>
        <taxon>Agaricomycotina</taxon>
        <taxon>Agaricomycetes</taxon>
        <taxon>Polyporales</taxon>
        <taxon>Meruliaceae</taxon>
        <taxon>Hermanssonia</taxon>
    </lineage>
</organism>
<feature type="compositionally biased region" description="Polar residues" evidence="1">
    <location>
        <begin position="1"/>
        <end position="11"/>
    </location>
</feature>
<evidence type="ECO:0000313" key="3">
    <source>
        <dbReference type="Proteomes" id="UP000186601"/>
    </source>
</evidence>
<feature type="region of interest" description="Disordered" evidence="1">
    <location>
        <begin position="165"/>
        <end position="289"/>
    </location>
</feature>
<accession>A0A2R6NKF4</accession>
<protein>
    <recommendedName>
        <fullName evidence="4">NYN domain-containing protein</fullName>
    </recommendedName>
</protein>
<dbReference type="Proteomes" id="UP000186601">
    <property type="component" value="Unassembled WGS sequence"/>
</dbReference>
<evidence type="ECO:0000313" key="2">
    <source>
        <dbReference type="EMBL" id="PSR72859.1"/>
    </source>
</evidence>
<feature type="region of interest" description="Disordered" evidence="1">
    <location>
        <begin position="1"/>
        <end position="34"/>
    </location>
</feature>
<feature type="compositionally biased region" description="Basic and acidic residues" evidence="1">
    <location>
        <begin position="429"/>
        <end position="438"/>
    </location>
</feature>
<feature type="compositionally biased region" description="Low complexity" evidence="1">
    <location>
        <begin position="19"/>
        <end position="31"/>
    </location>
</feature>
<keyword evidence="3" id="KW-1185">Reference proteome</keyword>
<comment type="caution">
    <text evidence="2">The sequence shown here is derived from an EMBL/GenBank/DDBJ whole genome shotgun (WGS) entry which is preliminary data.</text>
</comment>